<dbReference type="Gene3D" id="3.40.50.920">
    <property type="match status" value="1"/>
</dbReference>
<dbReference type="GO" id="GO:0007584">
    <property type="term" value="P:response to nutrient"/>
    <property type="evidence" value="ECO:0007669"/>
    <property type="project" value="TreeGrafter"/>
</dbReference>
<gene>
    <name evidence="7" type="primary">bkdB_0</name>
    <name evidence="7" type="ORF">CM83_7673</name>
</gene>
<comment type="cofactor">
    <cofactor evidence="1">
        <name>thiamine diphosphate</name>
        <dbReference type="ChEBI" id="CHEBI:58937"/>
    </cofactor>
</comment>
<dbReference type="Pfam" id="PF02780">
    <property type="entry name" value="Transketolase_C"/>
    <property type="match status" value="1"/>
</dbReference>
<organism evidence="7">
    <name type="scientific">Lygus hesperus</name>
    <name type="common">Western plant bug</name>
    <dbReference type="NCBI Taxonomy" id="30085"/>
    <lineage>
        <taxon>Eukaryota</taxon>
        <taxon>Metazoa</taxon>
        <taxon>Ecdysozoa</taxon>
        <taxon>Arthropoda</taxon>
        <taxon>Hexapoda</taxon>
        <taxon>Insecta</taxon>
        <taxon>Pterygota</taxon>
        <taxon>Neoptera</taxon>
        <taxon>Paraneoptera</taxon>
        <taxon>Hemiptera</taxon>
        <taxon>Heteroptera</taxon>
        <taxon>Panheteroptera</taxon>
        <taxon>Cimicomorpha</taxon>
        <taxon>Miridae</taxon>
        <taxon>Mirini</taxon>
        <taxon>Lygus</taxon>
    </lineage>
</organism>
<reference evidence="7" key="1">
    <citation type="journal article" date="2014" name="PLoS ONE">
        <title>Transcriptome-Based Identification of ABC Transporters in the Western Tarnished Plant Bug Lygus hesperus.</title>
        <authorList>
            <person name="Hull J.J."/>
            <person name="Chaney K."/>
            <person name="Geib S.M."/>
            <person name="Fabrick J.A."/>
            <person name="Brent C.S."/>
            <person name="Walsh D."/>
            <person name="Lavine L.C."/>
        </authorList>
    </citation>
    <scope>NUCLEOTIDE SEQUENCE</scope>
</reference>
<dbReference type="Pfam" id="PF02779">
    <property type="entry name" value="Transket_pyr"/>
    <property type="match status" value="1"/>
</dbReference>
<keyword evidence="4" id="KW-0560">Oxidoreductase</keyword>
<name>A0A0A9YMB4_LYGHE</name>
<dbReference type="EMBL" id="GBHO01010833">
    <property type="protein sequence ID" value="JAG32771.1"/>
    <property type="molecule type" value="Transcribed_RNA"/>
</dbReference>
<sequence>MDTALREDPNACVFGQDIGFGGVFRATVNLLEKYGEKRVFNTPTNEVGIVALGIGMASQGVTAIAEIQFADYLFPAFDQLTNEASKFRYRSGNQFNVASLTVRVPYGAVGHGGHYHSQSPEAYLTHTPGLTVVVPRDAYTAKGLLLSSISHPNPVVFLEPKRLYRSSKASIPVHRYEIPIRQAEVLRVGKDITVVGWGAQLEPIVQACDKAMQDRGISCEIIDLQTLLPWDVATVCSSVCKTGRCIVSHEAPLTSGFGAEIVATVQRECFYNLLAPLARVTGYDTPFPLVFEPFYLPTYLKIYQEILDLCSD</sequence>
<dbReference type="AlphaFoldDB" id="A0A0A9YMB4"/>
<proteinExistence type="predicted"/>
<accession>A0A0A9YMB4</accession>
<evidence type="ECO:0000256" key="1">
    <source>
        <dbReference type="ARBA" id="ARBA00001964"/>
    </source>
</evidence>
<evidence type="ECO:0000313" key="7">
    <source>
        <dbReference type="EMBL" id="JAG32771.1"/>
    </source>
</evidence>
<dbReference type="PANTHER" id="PTHR42980:SF1">
    <property type="entry name" value="2-OXOISOVALERATE DEHYDROGENASE SUBUNIT BETA, MITOCHONDRIAL"/>
    <property type="match status" value="1"/>
</dbReference>
<evidence type="ECO:0000256" key="3">
    <source>
        <dbReference type="ARBA" id="ARBA00016220"/>
    </source>
</evidence>
<protein>
    <recommendedName>
        <fullName evidence="3">Pyruvate dehydrogenase E1 component subunit beta, mitochondrial</fullName>
        <ecNumber evidence="2">1.2.4.4</ecNumber>
    </recommendedName>
</protein>
<dbReference type="InterPro" id="IPR029061">
    <property type="entry name" value="THDP-binding"/>
</dbReference>
<dbReference type="InterPro" id="IPR033248">
    <property type="entry name" value="Transketolase_C"/>
</dbReference>
<dbReference type="InterPro" id="IPR005475">
    <property type="entry name" value="Transketolase-like_Pyr-bd"/>
</dbReference>
<dbReference type="EC" id="1.2.4.4" evidence="2"/>
<dbReference type="SUPFAM" id="SSF52518">
    <property type="entry name" value="Thiamin diphosphate-binding fold (THDP-binding)"/>
    <property type="match status" value="1"/>
</dbReference>
<reference evidence="7" key="2">
    <citation type="submission" date="2014-07" db="EMBL/GenBank/DDBJ databases">
        <authorList>
            <person name="Hull J."/>
        </authorList>
    </citation>
    <scope>NUCLEOTIDE SEQUENCE</scope>
</reference>
<comment type="catalytic activity">
    <reaction evidence="5">
        <text>N(6)-[(R)-lipoyl]-L-lysyl-[protein] + 3-methyl-2-oxobutanoate + H(+) = N(6)-[(R)-S(8)-2-methylpropanoyldihydrolipoyl]-L-lysyl-[protein] + CO2</text>
        <dbReference type="Rhea" id="RHEA:13457"/>
        <dbReference type="Rhea" id="RHEA-COMP:10474"/>
        <dbReference type="Rhea" id="RHEA-COMP:10497"/>
        <dbReference type="ChEBI" id="CHEBI:11851"/>
        <dbReference type="ChEBI" id="CHEBI:15378"/>
        <dbReference type="ChEBI" id="CHEBI:16526"/>
        <dbReference type="ChEBI" id="CHEBI:83099"/>
        <dbReference type="ChEBI" id="CHEBI:83142"/>
        <dbReference type="EC" id="1.2.4.4"/>
    </reaction>
    <physiologicalReaction direction="left-to-right" evidence="5">
        <dbReference type="Rhea" id="RHEA:13458"/>
    </physiologicalReaction>
</comment>
<dbReference type="SMART" id="SM00861">
    <property type="entry name" value="Transket_pyr"/>
    <property type="match status" value="1"/>
</dbReference>
<dbReference type="PANTHER" id="PTHR42980">
    <property type="entry name" value="2-OXOISOVALERATE DEHYDROGENASE SUBUNIT BETA-RELATED"/>
    <property type="match status" value="1"/>
</dbReference>
<evidence type="ECO:0000259" key="6">
    <source>
        <dbReference type="SMART" id="SM00861"/>
    </source>
</evidence>
<dbReference type="FunFam" id="3.40.50.970:FF:000001">
    <property type="entry name" value="Pyruvate dehydrogenase E1 beta subunit"/>
    <property type="match status" value="1"/>
</dbReference>
<dbReference type="GO" id="GO:0003863">
    <property type="term" value="F:branched-chain 2-oxo acid dehydrogenase activity"/>
    <property type="evidence" value="ECO:0007669"/>
    <property type="project" value="UniProtKB-EC"/>
</dbReference>
<dbReference type="Gene3D" id="3.40.50.970">
    <property type="match status" value="1"/>
</dbReference>
<dbReference type="SUPFAM" id="SSF52922">
    <property type="entry name" value="TK C-terminal domain-like"/>
    <property type="match status" value="1"/>
</dbReference>
<dbReference type="InterPro" id="IPR009014">
    <property type="entry name" value="Transketo_C/PFOR_II"/>
</dbReference>
<dbReference type="GO" id="GO:0009083">
    <property type="term" value="P:branched-chain amino acid catabolic process"/>
    <property type="evidence" value="ECO:0007669"/>
    <property type="project" value="TreeGrafter"/>
</dbReference>
<dbReference type="FunFam" id="3.40.50.920:FF:000001">
    <property type="entry name" value="Pyruvate dehydrogenase E1 beta subunit"/>
    <property type="match status" value="1"/>
</dbReference>
<evidence type="ECO:0000256" key="2">
    <source>
        <dbReference type="ARBA" id="ARBA00012277"/>
    </source>
</evidence>
<dbReference type="CDD" id="cd07036">
    <property type="entry name" value="TPP_PYR_E1-PDHc-beta_like"/>
    <property type="match status" value="1"/>
</dbReference>
<evidence type="ECO:0000256" key="4">
    <source>
        <dbReference type="ARBA" id="ARBA00023002"/>
    </source>
</evidence>
<feature type="domain" description="Transketolase-like pyrimidine-binding" evidence="6">
    <location>
        <begin position="1"/>
        <end position="166"/>
    </location>
</feature>
<evidence type="ECO:0000256" key="5">
    <source>
        <dbReference type="ARBA" id="ARBA00051764"/>
    </source>
</evidence>